<dbReference type="EMBL" id="LAZR01040119">
    <property type="protein sequence ID" value="KKL15286.1"/>
    <property type="molecule type" value="Genomic_DNA"/>
</dbReference>
<feature type="non-terminal residue" evidence="2">
    <location>
        <position position="1"/>
    </location>
</feature>
<proteinExistence type="predicted"/>
<feature type="transmembrane region" description="Helical" evidence="1">
    <location>
        <begin position="17"/>
        <end position="38"/>
    </location>
</feature>
<organism evidence="2">
    <name type="scientific">marine sediment metagenome</name>
    <dbReference type="NCBI Taxonomy" id="412755"/>
    <lineage>
        <taxon>unclassified sequences</taxon>
        <taxon>metagenomes</taxon>
        <taxon>ecological metagenomes</taxon>
    </lineage>
</organism>
<keyword evidence="1" id="KW-0472">Membrane</keyword>
<evidence type="ECO:0000313" key="2">
    <source>
        <dbReference type="EMBL" id="KKL15286.1"/>
    </source>
</evidence>
<name>A0A0F9DC16_9ZZZZ</name>
<comment type="caution">
    <text evidence="2">The sequence shown here is derived from an EMBL/GenBank/DDBJ whole genome shotgun (WGS) entry which is preliminary data.</text>
</comment>
<dbReference type="AlphaFoldDB" id="A0A0F9DC16"/>
<sequence>EQGTTITEVNLTLVDRVVVTCALLCVLMWLWLIIAFAVELFTSSQVLTITQASVILVSTSPAVFYFQHRTTA</sequence>
<protein>
    <submittedName>
        <fullName evidence="2">Uncharacterized protein</fullName>
    </submittedName>
</protein>
<keyword evidence="1" id="KW-1133">Transmembrane helix</keyword>
<accession>A0A0F9DC16</accession>
<reference evidence="2" key="1">
    <citation type="journal article" date="2015" name="Nature">
        <title>Complex archaea that bridge the gap between prokaryotes and eukaryotes.</title>
        <authorList>
            <person name="Spang A."/>
            <person name="Saw J.H."/>
            <person name="Jorgensen S.L."/>
            <person name="Zaremba-Niedzwiedzka K."/>
            <person name="Martijn J."/>
            <person name="Lind A.E."/>
            <person name="van Eijk R."/>
            <person name="Schleper C."/>
            <person name="Guy L."/>
            <person name="Ettema T.J."/>
        </authorList>
    </citation>
    <scope>NUCLEOTIDE SEQUENCE</scope>
</reference>
<gene>
    <name evidence="2" type="ORF">LCGC14_2507130</name>
</gene>
<keyword evidence="1" id="KW-0812">Transmembrane</keyword>
<feature type="transmembrane region" description="Helical" evidence="1">
    <location>
        <begin position="44"/>
        <end position="66"/>
    </location>
</feature>
<evidence type="ECO:0000256" key="1">
    <source>
        <dbReference type="SAM" id="Phobius"/>
    </source>
</evidence>